<evidence type="ECO:0000313" key="2">
    <source>
        <dbReference type="EMBL" id="HIS75830.1"/>
    </source>
</evidence>
<dbReference type="AlphaFoldDB" id="A0A9D1JZ27"/>
<dbReference type="Pfam" id="PF13472">
    <property type="entry name" value="Lipase_GDSL_2"/>
    <property type="match status" value="1"/>
</dbReference>
<dbReference type="Proteomes" id="UP000824002">
    <property type="component" value="Unassembled WGS sequence"/>
</dbReference>
<keyword evidence="2" id="KW-0378">Hydrolase</keyword>
<comment type="caution">
    <text evidence="2">The sequence shown here is derived from an EMBL/GenBank/DDBJ whole genome shotgun (WGS) entry which is preliminary data.</text>
</comment>
<organism evidence="2 3">
    <name type="scientific">Candidatus Merdivicinus excrementipullorum</name>
    <dbReference type="NCBI Taxonomy" id="2840867"/>
    <lineage>
        <taxon>Bacteria</taxon>
        <taxon>Bacillati</taxon>
        <taxon>Bacillota</taxon>
        <taxon>Clostridia</taxon>
        <taxon>Eubacteriales</taxon>
        <taxon>Oscillospiraceae</taxon>
        <taxon>Oscillospiraceae incertae sedis</taxon>
        <taxon>Candidatus Merdivicinus</taxon>
    </lineage>
</organism>
<sequence length="218" mass="24966">MKIKNNSKLVFIGDSITDFERARPCGEGIAHFGSMGKSYAGIVDGLIKAAYPDAHIRVINMGTSGNTTRDLLARWQTDVLDLKPDWLSILIGINDVWRHFDTPLMTEQHIGLEEYRQNLVDMIEQTLPILKGGLILITPYFMEPYKADPMRVMMDEYGQVVKELAKQYGAVLVDLQAAFDRYFVHNHPMSVNWDYIHPDVTGHVIIAREILKQLDYQW</sequence>
<evidence type="ECO:0000313" key="3">
    <source>
        <dbReference type="Proteomes" id="UP000824002"/>
    </source>
</evidence>
<reference evidence="2" key="1">
    <citation type="submission" date="2020-10" db="EMBL/GenBank/DDBJ databases">
        <authorList>
            <person name="Gilroy R."/>
        </authorList>
    </citation>
    <scope>NUCLEOTIDE SEQUENCE</scope>
    <source>
        <strain evidence="2">CHK199-13235</strain>
    </source>
</reference>
<proteinExistence type="predicted"/>
<dbReference type="Gene3D" id="3.40.50.1110">
    <property type="entry name" value="SGNH hydrolase"/>
    <property type="match status" value="1"/>
</dbReference>
<evidence type="ECO:0000259" key="1">
    <source>
        <dbReference type="Pfam" id="PF13472"/>
    </source>
</evidence>
<dbReference type="InterPro" id="IPR051532">
    <property type="entry name" value="Ester_Hydrolysis_Enzymes"/>
</dbReference>
<dbReference type="GO" id="GO:0004622">
    <property type="term" value="F:phosphatidylcholine lysophospholipase activity"/>
    <property type="evidence" value="ECO:0007669"/>
    <property type="project" value="TreeGrafter"/>
</dbReference>
<feature type="domain" description="SGNH hydrolase-type esterase" evidence="1">
    <location>
        <begin position="11"/>
        <end position="203"/>
    </location>
</feature>
<dbReference type="SUPFAM" id="SSF52266">
    <property type="entry name" value="SGNH hydrolase"/>
    <property type="match status" value="1"/>
</dbReference>
<dbReference type="PANTHER" id="PTHR30383">
    <property type="entry name" value="THIOESTERASE 1/PROTEASE 1/LYSOPHOSPHOLIPASE L1"/>
    <property type="match status" value="1"/>
</dbReference>
<reference evidence="2" key="2">
    <citation type="journal article" date="2021" name="PeerJ">
        <title>Extensive microbial diversity within the chicken gut microbiome revealed by metagenomics and culture.</title>
        <authorList>
            <person name="Gilroy R."/>
            <person name="Ravi A."/>
            <person name="Getino M."/>
            <person name="Pursley I."/>
            <person name="Horton D.L."/>
            <person name="Alikhan N.F."/>
            <person name="Baker D."/>
            <person name="Gharbi K."/>
            <person name="Hall N."/>
            <person name="Watson M."/>
            <person name="Adriaenssens E.M."/>
            <person name="Foster-Nyarko E."/>
            <person name="Jarju S."/>
            <person name="Secka A."/>
            <person name="Antonio M."/>
            <person name="Oren A."/>
            <person name="Chaudhuri R.R."/>
            <person name="La Ragione R."/>
            <person name="Hildebrand F."/>
            <person name="Pallen M.J."/>
        </authorList>
    </citation>
    <scope>NUCLEOTIDE SEQUENCE</scope>
    <source>
        <strain evidence="2">CHK199-13235</strain>
    </source>
</reference>
<protein>
    <submittedName>
        <fullName evidence="2">SGNH/GDSL hydrolase family protein</fullName>
    </submittedName>
</protein>
<gene>
    <name evidence="2" type="ORF">IAB51_03370</name>
</gene>
<name>A0A9D1JZ27_9FIRM</name>
<dbReference type="EMBL" id="DVJP01000026">
    <property type="protein sequence ID" value="HIS75830.1"/>
    <property type="molecule type" value="Genomic_DNA"/>
</dbReference>
<dbReference type="InterPro" id="IPR013830">
    <property type="entry name" value="SGNH_hydro"/>
</dbReference>
<accession>A0A9D1JZ27</accession>
<dbReference type="CDD" id="cd01834">
    <property type="entry name" value="SGNH_hydrolase_like_2"/>
    <property type="match status" value="1"/>
</dbReference>
<dbReference type="PANTHER" id="PTHR30383:SF5">
    <property type="entry name" value="SGNH HYDROLASE-TYPE ESTERASE DOMAIN-CONTAINING PROTEIN"/>
    <property type="match status" value="1"/>
</dbReference>
<dbReference type="InterPro" id="IPR036514">
    <property type="entry name" value="SGNH_hydro_sf"/>
</dbReference>